<comment type="caution">
    <text evidence="7">The sequence shown here is derived from an EMBL/GenBank/DDBJ whole genome shotgun (WGS) entry which is preliminary data.</text>
</comment>
<evidence type="ECO:0000256" key="1">
    <source>
        <dbReference type="ARBA" id="ARBA00004370"/>
    </source>
</evidence>
<evidence type="ECO:0000256" key="6">
    <source>
        <dbReference type="SAM" id="MobiDB-lite"/>
    </source>
</evidence>
<keyword evidence="5" id="KW-0999">Mitochondrion inner membrane</keyword>
<dbReference type="Pfam" id="PF02104">
    <property type="entry name" value="SURF1"/>
    <property type="match status" value="1"/>
</dbReference>
<evidence type="ECO:0000313" key="7">
    <source>
        <dbReference type="EMBL" id="CAJ1958196.1"/>
    </source>
</evidence>
<feature type="region of interest" description="Disordered" evidence="6">
    <location>
        <begin position="78"/>
        <end position="112"/>
    </location>
</feature>
<keyword evidence="2" id="KW-0812">Transmembrane</keyword>
<comment type="similarity">
    <text evidence="5">Belongs to the SURF1 family.</text>
</comment>
<evidence type="ECO:0000256" key="3">
    <source>
        <dbReference type="ARBA" id="ARBA00022989"/>
    </source>
</evidence>
<evidence type="ECO:0000256" key="5">
    <source>
        <dbReference type="RuleBase" id="RU363076"/>
    </source>
</evidence>
<keyword evidence="8" id="KW-1185">Reference proteome</keyword>
<reference evidence="7" key="1">
    <citation type="submission" date="2023-08" db="EMBL/GenBank/DDBJ databases">
        <authorList>
            <person name="Audoor S."/>
            <person name="Bilcke G."/>
        </authorList>
    </citation>
    <scope>NUCLEOTIDE SEQUENCE</scope>
</reference>
<comment type="subcellular location">
    <subcellularLocation>
        <location evidence="1">Membrane</location>
    </subcellularLocation>
    <subcellularLocation>
        <location evidence="5">Mitochondrion inner membrane</location>
        <topology evidence="5">Multi-pass membrane protein</topology>
    </subcellularLocation>
</comment>
<dbReference type="Proteomes" id="UP001295423">
    <property type="component" value="Unassembled WGS sequence"/>
</dbReference>
<dbReference type="PANTHER" id="PTHR23427">
    <property type="entry name" value="SURFEIT LOCUS PROTEIN"/>
    <property type="match status" value="1"/>
</dbReference>
<keyword evidence="5" id="KW-0496">Mitochondrion</keyword>
<sequence length="271" mass="29421">MAAVSGISTGGKAFFGSLCAGTFGLGCWQLQRLNEKIGKIEDRQSQLQMSPTSDWKSQKHPYRTRLVSGAFRHDKEVLIGPRGAPPGVSLPRQGLSSKQAGSGQSSGMAPGPQGYFVLTPMELQGKQTAWINRGWVPKTMVPDARRGPPTGTWSRPKGRVSLTTVLSSPEKPKIITPVHDYSKRPLQLFWFDPLALQAIAESEDELSLLAEVVTEDDESSGEPQYPLRPPVASVADFKTTPEIHAGYAATWFGLSGAGIYMTRKLITRGRG</sequence>
<organism evidence="7 8">
    <name type="scientific">Cylindrotheca closterium</name>
    <dbReference type="NCBI Taxonomy" id="2856"/>
    <lineage>
        <taxon>Eukaryota</taxon>
        <taxon>Sar</taxon>
        <taxon>Stramenopiles</taxon>
        <taxon>Ochrophyta</taxon>
        <taxon>Bacillariophyta</taxon>
        <taxon>Bacillariophyceae</taxon>
        <taxon>Bacillariophycidae</taxon>
        <taxon>Bacillariales</taxon>
        <taxon>Bacillariaceae</taxon>
        <taxon>Cylindrotheca</taxon>
    </lineage>
</organism>
<dbReference type="GO" id="GO:0005743">
    <property type="term" value="C:mitochondrial inner membrane"/>
    <property type="evidence" value="ECO:0007669"/>
    <property type="project" value="UniProtKB-SubCell"/>
</dbReference>
<dbReference type="PANTHER" id="PTHR23427:SF2">
    <property type="entry name" value="SURFEIT LOCUS PROTEIN 1"/>
    <property type="match status" value="1"/>
</dbReference>
<comment type="function">
    <text evidence="5">Probably involved in the biogenesis of the COX complex.</text>
</comment>
<dbReference type="InterPro" id="IPR002994">
    <property type="entry name" value="Surf1/Shy1"/>
</dbReference>
<protein>
    <recommendedName>
        <fullName evidence="5">SURF1-like protein</fullName>
    </recommendedName>
</protein>
<dbReference type="CDD" id="cd06662">
    <property type="entry name" value="SURF1"/>
    <property type="match status" value="1"/>
</dbReference>
<keyword evidence="3" id="KW-1133">Transmembrane helix</keyword>
<dbReference type="AlphaFoldDB" id="A0AAD2FZH5"/>
<evidence type="ECO:0000313" key="8">
    <source>
        <dbReference type="Proteomes" id="UP001295423"/>
    </source>
</evidence>
<keyword evidence="4" id="KW-0472">Membrane</keyword>
<accession>A0AAD2FZH5</accession>
<evidence type="ECO:0000256" key="4">
    <source>
        <dbReference type="ARBA" id="ARBA00023136"/>
    </source>
</evidence>
<name>A0AAD2FZH5_9STRA</name>
<dbReference type="PROSITE" id="PS50895">
    <property type="entry name" value="SURF1"/>
    <property type="match status" value="1"/>
</dbReference>
<gene>
    <name evidence="7" type="ORF">CYCCA115_LOCUS17070</name>
</gene>
<evidence type="ECO:0000256" key="2">
    <source>
        <dbReference type="ARBA" id="ARBA00022692"/>
    </source>
</evidence>
<proteinExistence type="inferred from homology"/>
<dbReference type="EMBL" id="CAKOGP040001969">
    <property type="protein sequence ID" value="CAJ1958196.1"/>
    <property type="molecule type" value="Genomic_DNA"/>
</dbReference>
<dbReference type="InterPro" id="IPR045214">
    <property type="entry name" value="Surf1/Surf4"/>
</dbReference>
<feature type="compositionally biased region" description="Low complexity" evidence="6">
    <location>
        <begin position="93"/>
        <end position="112"/>
    </location>
</feature>